<keyword evidence="5 7" id="KW-1133">Transmembrane helix</keyword>
<evidence type="ECO:0000313" key="11">
    <source>
        <dbReference type="Proteomes" id="UP000295662"/>
    </source>
</evidence>
<proteinExistence type="inferred from homology"/>
<dbReference type="GO" id="GO:0044874">
    <property type="term" value="P:lipoprotein localization to outer membrane"/>
    <property type="evidence" value="ECO:0007669"/>
    <property type="project" value="TreeGrafter"/>
</dbReference>
<dbReference type="OrthoDB" id="9808461at2"/>
<evidence type="ECO:0000256" key="2">
    <source>
        <dbReference type="ARBA" id="ARBA00005236"/>
    </source>
</evidence>
<dbReference type="InterPro" id="IPR003838">
    <property type="entry name" value="ABC3_permease_C"/>
</dbReference>
<dbReference type="PANTHER" id="PTHR30489">
    <property type="entry name" value="LIPOPROTEIN-RELEASING SYSTEM TRANSMEMBRANE PROTEIN LOLE"/>
    <property type="match status" value="1"/>
</dbReference>
<gene>
    <name evidence="10" type="ORF">EI77_00971</name>
</gene>
<dbReference type="InterPro" id="IPR051447">
    <property type="entry name" value="Lipoprotein-release_system"/>
</dbReference>
<keyword evidence="3" id="KW-1003">Cell membrane</keyword>
<dbReference type="Pfam" id="PF02687">
    <property type="entry name" value="FtsX"/>
    <property type="match status" value="1"/>
</dbReference>
<dbReference type="RefSeq" id="WP_133793594.1">
    <property type="nucleotide sequence ID" value="NZ_SOCA01000001.1"/>
</dbReference>
<comment type="similarity">
    <text evidence="2">Belongs to the ABC-4 integral membrane protein family. LolC/E subfamily.</text>
</comment>
<dbReference type="EMBL" id="SOCA01000001">
    <property type="protein sequence ID" value="TDU81661.1"/>
    <property type="molecule type" value="Genomic_DNA"/>
</dbReference>
<comment type="subcellular location">
    <subcellularLocation>
        <location evidence="1">Cell membrane</location>
        <topology evidence="1">Multi-pass membrane protein</topology>
    </subcellularLocation>
</comment>
<evidence type="ECO:0000256" key="6">
    <source>
        <dbReference type="ARBA" id="ARBA00023136"/>
    </source>
</evidence>
<feature type="domain" description="ABC3 transporter permease C-terminal" evidence="8">
    <location>
        <begin position="289"/>
        <end position="422"/>
    </location>
</feature>
<dbReference type="Pfam" id="PF12704">
    <property type="entry name" value="MacB_PCD"/>
    <property type="match status" value="1"/>
</dbReference>
<feature type="transmembrane region" description="Helical" evidence="7">
    <location>
        <begin position="20"/>
        <end position="45"/>
    </location>
</feature>
<protein>
    <submittedName>
        <fullName evidence="10">Lipoprotein-releasing system permease protein</fullName>
    </submittedName>
</protein>
<comment type="caution">
    <text evidence="10">The sequence shown here is derived from an EMBL/GenBank/DDBJ whole genome shotgun (WGS) entry which is preliminary data.</text>
</comment>
<feature type="transmembrane region" description="Helical" evidence="7">
    <location>
        <begin position="289"/>
        <end position="310"/>
    </location>
</feature>
<organism evidence="10 11">
    <name type="scientific">Prosthecobacter fusiformis</name>
    <dbReference type="NCBI Taxonomy" id="48464"/>
    <lineage>
        <taxon>Bacteria</taxon>
        <taxon>Pseudomonadati</taxon>
        <taxon>Verrucomicrobiota</taxon>
        <taxon>Verrucomicrobiia</taxon>
        <taxon>Verrucomicrobiales</taxon>
        <taxon>Verrucomicrobiaceae</taxon>
        <taxon>Prosthecobacter</taxon>
    </lineage>
</organism>
<feature type="transmembrane region" description="Helical" evidence="7">
    <location>
        <begin position="395"/>
        <end position="417"/>
    </location>
</feature>
<dbReference type="GO" id="GO:0098797">
    <property type="term" value="C:plasma membrane protein complex"/>
    <property type="evidence" value="ECO:0007669"/>
    <property type="project" value="TreeGrafter"/>
</dbReference>
<keyword evidence="4 7" id="KW-0812">Transmembrane</keyword>
<evidence type="ECO:0000256" key="5">
    <source>
        <dbReference type="ARBA" id="ARBA00022989"/>
    </source>
</evidence>
<feature type="transmembrane region" description="Helical" evidence="7">
    <location>
        <begin position="330"/>
        <end position="359"/>
    </location>
</feature>
<feature type="domain" description="MacB-like periplasmic core" evidence="9">
    <location>
        <begin position="25"/>
        <end position="257"/>
    </location>
</feature>
<evidence type="ECO:0000256" key="1">
    <source>
        <dbReference type="ARBA" id="ARBA00004651"/>
    </source>
</evidence>
<reference evidence="10 11" key="1">
    <citation type="submission" date="2019-03" db="EMBL/GenBank/DDBJ databases">
        <title>Genomic Encyclopedia of Archaeal and Bacterial Type Strains, Phase II (KMG-II): from individual species to whole genera.</title>
        <authorList>
            <person name="Goeker M."/>
        </authorList>
    </citation>
    <scope>NUCLEOTIDE SEQUENCE [LARGE SCALE GENOMIC DNA]</scope>
    <source>
        <strain evidence="10 11">ATCC 25309</strain>
    </source>
</reference>
<accession>A0A4R7SRB6</accession>
<dbReference type="AlphaFoldDB" id="A0A4R7SRB6"/>
<evidence type="ECO:0000256" key="3">
    <source>
        <dbReference type="ARBA" id="ARBA00022475"/>
    </source>
</evidence>
<keyword evidence="6 7" id="KW-0472">Membrane</keyword>
<sequence length="428" mass="46323">MVNRASLFLALRYLRPKRSFVSVITTISILGVAVGVLMMVVVRAVMLGVEVDFRDTLMGAEPHVLVAKDNAAENAPPWQEALKLAKAQAGTLSAAPYAGGILYMARDDYQTGTQVLGLSKEDGQANLAKLTPHLMDGSLDLLEGTIVISDYHAQQLGVRLGDEISVYASQNVNLAVRQYGEANEEDSPEKKKAIRDQIKLNPQPLRISGVLRAETGGYNGYVSMQTGQKLFQLGQEVTGIAIEIRDPQSAKDFTRTLEPRLPGWKYTLWTDAGESRLAAMQNEQIMMQFVLSIIALVAAFSVMNTTITVTTQKRREIGVLAALGSQPGQIVSVFLLQAVVVGVIGTGLGLIGSLLVLWLRNDIRQLLTMATGGQVHAVEGVFLSTIPAYIQPMDVALTCLISVALCIVAGFLPAWFATRMEPAEALRD</sequence>
<evidence type="ECO:0000313" key="10">
    <source>
        <dbReference type="EMBL" id="TDU81661.1"/>
    </source>
</evidence>
<dbReference type="InterPro" id="IPR025857">
    <property type="entry name" value="MacB_PCD"/>
</dbReference>
<dbReference type="PANTHER" id="PTHR30489:SF0">
    <property type="entry name" value="LIPOPROTEIN-RELEASING SYSTEM TRANSMEMBRANE PROTEIN LOLE"/>
    <property type="match status" value="1"/>
</dbReference>
<evidence type="ECO:0000259" key="9">
    <source>
        <dbReference type="Pfam" id="PF12704"/>
    </source>
</evidence>
<keyword evidence="11" id="KW-1185">Reference proteome</keyword>
<dbReference type="Proteomes" id="UP000295662">
    <property type="component" value="Unassembled WGS sequence"/>
</dbReference>
<evidence type="ECO:0000256" key="4">
    <source>
        <dbReference type="ARBA" id="ARBA00022692"/>
    </source>
</evidence>
<evidence type="ECO:0000259" key="8">
    <source>
        <dbReference type="Pfam" id="PF02687"/>
    </source>
</evidence>
<evidence type="ECO:0000256" key="7">
    <source>
        <dbReference type="SAM" id="Phobius"/>
    </source>
</evidence>
<name>A0A4R7SRB6_9BACT</name>
<keyword evidence="10" id="KW-0449">Lipoprotein</keyword>